<dbReference type="SUPFAM" id="SSF51735">
    <property type="entry name" value="NAD(P)-binding Rossmann-fold domains"/>
    <property type="match status" value="1"/>
</dbReference>
<evidence type="ECO:0000313" key="6">
    <source>
        <dbReference type="Proteomes" id="UP000265955"/>
    </source>
</evidence>
<keyword evidence="2" id="KW-0560">Oxidoreductase</keyword>
<accession>A0A3A3FWB4</accession>
<evidence type="ECO:0000256" key="3">
    <source>
        <dbReference type="RuleBase" id="RU000363"/>
    </source>
</evidence>
<dbReference type="PRINTS" id="PR00080">
    <property type="entry name" value="SDRFAMILY"/>
</dbReference>
<dbReference type="EMBL" id="QYUO01000001">
    <property type="protein sequence ID" value="RJF99920.1"/>
    <property type="molecule type" value="Genomic_DNA"/>
</dbReference>
<dbReference type="AlphaFoldDB" id="A0A3A3FWB4"/>
<name>A0A3A3FWB4_9BURK</name>
<reference evidence="6" key="1">
    <citation type="submission" date="2018-09" db="EMBL/GenBank/DDBJ databases">
        <authorList>
            <person name="Zhu H."/>
        </authorList>
    </citation>
    <scope>NUCLEOTIDE SEQUENCE [LARGE SCALE GENOMIC DNA]</scope>
    <source>
        <strain evidence="6">K1R23-30</strain>
    </source>
</reference>
<dbReference type="PROSITE" id="PS00061">
    <property type="entry name" value="ADH_SHORT"/>
    <property type="match status" value="1"/>
</dbReference>
<dbReference type="SMART" id="SM00822">
    <property type="entry name" value="PKS_KR"/>
    <property type="match status" value="1"/>
</dbReference>
<dbReference type="Proteomes" id="UP000265955">
    <property type="component" value="Unassembled WGS sequence"/>
</dbReference>
<dbReference type="InterPro" id="IPR057326">
    <property type="entry name" value="KR_dom"/>
</dbReference>
<protein>
    <submittedName>
        <fullName evidence="5">SDR family NAD(P)-dependent oxidoreductase</fullName>
    </submittedName>
</protein>
<gene>
    <name evidence="5" type="ORF">D3871_03510</name>
</gene>
<dbReference type="OrthoDB" id="9802564at2"/>
<dbReference type="PANTHER" id="PTHR45024">
    <property type="entry name" value="DEHYDROGENASES, SHORT CHAIN"/>
    <property type="match status" value="1"/>
</dbReference>
<dbReference type="InterPro" id="IPR020904">
    <property type="entry name" value="Sc_DH/Rdtase_CS"/>
</dbReference>
<keyword evidence="6" id="KW-1185">Reference proteome</keyword>
<evidence type="ECO:0000259" key="4">
    <source>
        <dbReference type="SMART" id="SM00822"/>
    </source>
</evidence>
<dbReference type="PANTHER" id="PTHR45024:SF2">
    <property type="entry name" value="SCP2 DOMAIN-CONTAINING PROTEIN"/>
    <property type="match status" value="1"/>
</dbReference>
<comment type="caution">
    <text evidence="5">The sequence shown here is derived from an EMBL/GenBank/DDBJ whole genome shotgun (WGS) entry which is preliminary data.</text>
</comment>
<dbReference type="Pfam" id="PF00106">
    <property type="entry name" value="adh_short"/>
    <property type="match status" value="1"/>
</dbReference>
<organism evidence="5 6">
    <name type="scientific">Noviherbaspirillum saxi</name>
    <dbReference type="NCBI Taxonomy" id="2320863"/>
    <lineage>
        <taxon>Bacteria</taxon>
        <taxon>Pseudomonadati</taxon>
        <taxon>Pseudomonadota</taxon>
        <taxon>Betaproteobacteria</taxon>
        <taxon>Burkholderiales</taxon>
        <taxon>Oxalobacteraceae</taxon>
        <taxon>Noviherbaspirillum</taxon>
    </lineage>
</organism>
<dbReference type="GO" id="GO:0016491">
    <property type="term" value="F:oxidoreductase activity"/>
    <property type="evidence" value="ECO:0007669"/>
    <property type="project" value="UniProtKB-KW"/>
</dbReference>
<dbReference type="InterPro" id="IPR036291">
    <property type="entry name" value="NAD(P)-bd_dom_sf"/>
</dbReference>
<evidence type="ECO:0000256" key="1">
    <source>
        <dbReference type="ARBA" id="ARBA00006484"/>
    </source>
</evidence>
<dbReference type="InterPro" id="IPR002347">
    <property type="entry name" value="SDR_fam"/>
</dbReference>
<dbReference type="Gene3D" id="3.40.50.720">
    <property type="entry name" value="NAD(P)-binding Rossmann-like Domain"/>
    <property type="match status" value="1"/>
</dbReference>
<feature type="domain" description="Ketoreductase" evidence="4">
    <location>
        <begin position="17"/>
        <end position="205"/>
    </location>
</feature>
<sequence>MTTHTSSTSAQIRFDGQVAIVTGAGGGLGRSHALQLAARGAKVVVNDLGVARDGSGNEQSAAERVVAEIRAAGGQAIASAASVTDPAAVQEMVEHTMREWGRIDILVNNAGFLRDKSFSKMSIEDFRAIVDVHLMGAVHCTKAVWEIMKQQNYGRIVMTTSSSGLFGNFGQANYGAAKMALVGLMQTLGIEGEKYGIRVNCLAPTAATRMTEDLMSAEVLAQLTPESVTPGMLYLVSADAPTKTVLCAGAGTFSRSSITLSDGVHIGGRPDAVELLVANLDKLHDRSGEIVPVAGHQQGQMEVTKALQARAQ</sequence>
<dbReference type="InterPro" id="IPR051687">
    <property type="entry name" value="Peroxisomal_Beta-Oxidation"/>
</dbReference>
<evidence type="ECO:0000256" key="2">
    <source>
        <dbReference type="ARBA" id="ARBA00023002"/>
    </source>
</evidence>
<proteinExistence type="inferred from homology"/>
<dbReference type="FunFam" id="3.40.50.720:FF:000084">
    <property type="entry name" value="Short-chain dehydrogenase reductase"/>
    <property type="match status" value="1"/>
</dbReference>
<evidence type="ECO:0000313" key="5">
    <source>
        <dbReference type="EMBL" id="RJF99920.1"/>
    </source>
</evidence>
<dbReference type="RefSeq" id="WP_119769863.1">
    <property type="nucleotide sequence ID" value="NZ_QYUO01000001.1"/>
</dbReference>
<dbReference type="PRINTS" id="PR00081">
    <property type="entry name" value="GDHRDH"/>
</dbReference>
<comment type="similarity">
    <text evidence="1 3">Belongs to the short-chain dehydrogenases/reductases (SDR) family.</text>
</comment>